<dbReference type="AlphaFoldDB" id="A0A6M1SBV2"/>
<gene>
    <name evidence="2" type="ORF">G6N76_11105</name>
</gene>
<dbReference type="SUPFAM" id="SSF47413">
    <property type="entry name" value="lambda repressor-like DNA-binding domains"/>
    <property type="match status" value="1"/>
</dbReference>
<dbReference type="GO" id="GO:0003677">
    <property type="term" value="F:DNA binding"/>
    <property type="evidence" value="ECO:0007669"/>
    <property type="project" value="InterPro"/>
</dbReference>
<dbReference type="CDD" id="cd00093">
    <property type="entry name" value="HTH_XRE"/>
    <property type="match status" value="1"/>
</dbReference>
<name>A0A6M1SBV2_9HYPH</name>
<accession>A0A6M1SBV2</accession>
<proteinExistence type="predicted"/>
<dbReference type="PROSITE" id="PS50943">
    <property type="entry name" value="HTH_CROC1"/>
    <property type="match status" value="1"/>
</dbReference>
<dbReference type="Proteomes" id="UP000477849">
    <property type="component" value="Unassembled WGS sequence"/>
</dbReference>
<feature type="domain" description="HTH cro/C1-type" evidence="1">
    <location>
        <begin position="7"/>
        <end position="38"/>
    </location>
</feature>
<evidence type="ECO:0000313" key="2">
    <source>
        <dbReference type="EMBL" id="NGO64226.1"/>
    </source>
</evidence>
<evidence type="ECO:0000313" key="3">
    <source>
        <dbReference type="Proteomes" id="UP000477849"/>
    </source>
</evidence>
<sequence>MTNDPDLRQIRFEKGWTQLDVANMLGVDRSTVSRCENGAPMSSTMRRLLMLILREGKDRPEAAE</sequence>
<dbReference type="InterPro" id="IPR010982">
    <property type="entry name" value="Lambda_DNA-bd_dom_sf"/>
</dbReference>
<evidence type="ECO:0000259" key="1">
    <source>
        <dbReference type="PROSITE" id="PS50943"/>
    </source>
</evidence>
<protein>
    <submittedName>
        <fullName evidence="2">Helix-turn-helix domain-containing protein</fullName>
    </submittedName>
</protein>
<reference evidence="2 3" key="1">
    <citation type="submission" date="2020-02" db="EMBL/GenBank/DDBJ databases">
        <title>Genome sequence of the type strain CCBAU10050 of Rhizobium daejeonense.</title>
        <authorList>
            <person name="Gao J."/>
            <person name="Sun J."/>
        </authorList>
    </citation>
    <scope>NUCLEOTIDE SEQUENCE [LARGE SCALE GENOMIC DNA]</scope>
    <source>
        <strain evidence="2 3">CCBAU10050</strain>
    </source>
</reference>
<comment type="caution">
    <text evidence="2">The sequence shown here is derived from an EMBL/GenBank/DDBJ whole genome shotgun (WGS) entry which is preliminary data.</text>
</comment>
<keyword evidence="3" id="KW-1185">Reference proteome</keyword>
<dbReference type="RefSeq" id="WP_163905214.1">
    <property type="nucleotide sequence ID" value="NZ_CP048427.1"/>
</dbReference>
<dbReference type="InterPro" id="IPR001387">
    <property type="entry name" value="Cro/C1-type_HTH"/>
</dbReference>
<dbReference type="Pfam" id="PF01381">
    <property type="entry name" value="HTH_3"/>
    <property type="match status" value="1"/>
</dbReference>
<dbReference type="EMBL" id="JAAKZH010000003">
    <property type="protein sequence ID" value="NGO64226.1"/>
    <property type="molecule type" value="Genomic_DNA"/>
</dbReference>
<dbReference type="Gene3D" id="1.10.260.40">
    <property type="entry name" value="lambda repressor-like DNA-binding domains"/>
    <property type="match status" value="1"/>
</dbReference>
<organism evidence="2 3">
    <name type="scientific">Rhizobium daejeonense</name>
    <dbReference type="NCBI Taxonomy" id="240521"/>
    <lineage>
        <taxon>Bacteria</taxon>
        <taxon>Pseudomonadati</taxon>
        <taxon>Pseudomonadota</taxon>
        <taxon>Alphaproteobacteria</taxon>
        <taxon>Hyphomicrobiales</taxon>
        <taxon>Rhizobiaceae</taxon>
        <taxon>Rhizobium/Agrobacterium group</taxon>
        <taxon>Rhizobium</taxon>
    </lineage>
</organism>